<dbReference type="Proteomes" id="UP001239994">
    <property type="component" value="Unassembled WGS sequence"/>
</dbReference>
<reference evidence="4" key="1">
    <citation type="submission" date="2023-03" db="EMBL/GenBank/DDBJ databases">
        <title>Electrophorus voltai genome.</title>
        <authorList>
            <person name="Bian C."/>
        </authorList>
    </citation>
    <scope>NUCLEOTIDE SEQUENCE</scope>
    <source>
        <strain evidence="4">CB-2022</strain>
        <tissue evidence="4">Muscle</tissue>
    </source>
</reference>
<comment type="similarity">
    <text evidence="1">Belongs to the beta type-B retroviral polymerase family. HERV class-II K(HML-2) pol subfamily.</text>
</comment>
<organism evidence="4 5">
    <name type="scientific">Electrophorus voltai</name>
    <dbReference type="NCBI Taxonomy" id="2609070"/>
    <lineage>
        <taxon>Eukaryota</taxon>
        <taxon>Metazoa</taxon>
        <taxon>Chordata</taxon>
        <taxon>Craniata</taxon>
        <taxon>Vertebrata</taxon>
        <taxon>Euteleostomi</taxon>
        <taxon>Actinopterygii</taxon>
        <taxon>Neopterygii</taxon>
        <taxon>Teleostei</taxon>
        <taxon>Ostariophysi</taxon>
        <taxon>Gymnotiformes</taxon>
        <taxon>Gymnotoidei</taxon>
        <taxon>Gymnotidae</taxon>
        <taxon>Electrophorus</taxon>
    </lineage>
</organism>
<dbReference type="GO" id="GO:0004523">
    <property type="term" value="F:RNA-DNA hybrid ribonuclease activity"/>
    <property type="evidence" value="ECO:0007669"/>
    <property type="project" value="UniProtKB-EC"/>
</dbReference>
<protein>
    <recommendedName>
        <fullName evidence="2">ribonuclease H</fullName>
        <ecNumber evidence="2">3.1.26.4</ecNumber>
    </recommendedName>
</protein>
<feature type="domain" description="Reverse transcriptase" evidence="3">
    <location>
        <begin position="1"/>
        <end position="181"/>
    </location>
</feature>
<dbReference type="InterPro" id="IPR043502">
    <property type="entry name" value="DNA/RNA_pol_sf"/>
</dbReference>
<comment type="caution">
    <text evidence="4">The sequence shown here is derived from an EMBL/GenBank/DDBJ whole genome shotgun (WGS) entry which is preliminary data.</text>
</comment>
<dbReference type="InterPro" id="IPR000477">
    <property type="entry name" value="RT_dom"/>
</dbReference>
<name>A0AAD8YZ68_9TELE</name>
<dbReference type="EMBL" id="JAROKS010000022">
    <property type="protein sequence ID" value="KAK1788588.1"/>
    <property type="molecule type" value="Genomic_DNA"/>
</dbReference>
<dbReference type="InterPro" id="IPR053134">
    <property type="entry name" value="RNA-dir_DNA_polymerase"/>
</dbReference>
<dbReference type="PANTHER" id="PTHR24559:SF440">
    <property type="entry name" value="RIBONUCLEASE H"/>
    <property type="match status" value="1"/>
</dbReference>
<evidence type="ECO:0000259" key="3">
    <source>
        <dbReference type="PROSITE" id="PS50878"/>
    </source>
</evidence>
<sequence>MQLRYTRLFQSFEVLQQASIFTKLNLHSAYNLVRIREGGEWKRAFITSLVMPFGLMNAPAIFQRYIKDVLREALDSSTFNNIIPSRLTTKLEDLGLHPSLFDWILNFQTDRPQSVQVGNCVSSTLTLRTEAPQSCVLSSLLYSLYTYDCVATSSSAITVKFADDTVVMGLISDNDEIAYLE</sequence>
<dbReference type="EC" id="3.1.26.4" evidence="2"/>
<proteinExistence type="inferred from homology"/>
<keyword evidence="5" id="KW-1185">Reference proteome</keyword>
<dbReference type="PANTHER" id="PTHR24559">
    <property type="entry name" value="TRANSPOSON TY3-I GAG-POL POLYPROTEIN"/>
    <property type="match status" value="1"/>
</dbReference>
<evidence type="ECO:0000313" key="4">
    <source>
        <dbReference type="EMBL" id="KAK1788588.1"/>
    </source>
</evidence>
<dbReference type="Gene3D" id="3.30.70.270">
    <property type="match status" value="1"/>
</dbReference>
<dbReference type="PROSITE" id="PS50878">
    <property type="entry name" value="RT_POL"/>
    <property type="match status" value="1"/>
</dbReference>
<dbReference type="AlphaFoldDB" id="A0AAD8YZ68"/>
<dbReference type="SUPFAM" id="SSF56672">
    <property type="entry name" value="DNA/RNA polymerases"/>
    <property type="match status" value="1"/>
</dbReference>
<evidence type="ECO:0000313" key="5">
    <source>
        <dbReference type="Proteomes" id="UP001239994"/>
    </source>
</evidence>
<gene>
    <name evidence="4" type="ORF">P4O66_002666</name>
</gene>
<accession>A0AAD8YZ68</accession>
<dbReference type="InterPro" id="IPR043128">
    <property type="entry name" value="Rev_trsase/Diguanyl_cyclase"/>
</dbReference>
<evidence type="ECO:0000256" key="1">
    <source>
        <dbReference type="ARBA" id="ARBA00010879"/>
    </source>
</evidence>
<evidence type="ECO:0000256" key="2">
    <source>
        <dbReference type="ARBA" id="ARBA00012180"/>
    </source>
</evidence>